<dbReference type="Proteomes" id="UP000654471">
    <property type="component" value="Unassembled WGS sequence"/>
</dbReference>
<evidence type="ECO:0000313" key="2">
    <source>
        <dbReference type="EMBL" id="GGU87816.1"/>
    </source>
</evidence>
<reference evidence="3" key="1">
    <citation type="journal article" date="2019" name="Int. J. Syst. Evol. Microbiol.">
        <title>The Global Catalogue of Microorganisms (GCM) 10K type strain sequencing project: providing services to taxonomists for standard genome sequencing and annotation.</title>
        <authorList>
            <consortium name="The Broad Institute Genomics Platform"/>
            <consortium name="The Broad Institute Genome Sequencing Center for Infectious Disease"/>
            <person name="Wu L."/>
            <person name="Ma J."/>
        </authorList>
    </citation>
    <scope>NUCLEOTIDE SEQUENCE [LARGE SCALE GENOMIC DNA]</scope>
    <source>
        <strain evidence="3">JCM 3399</strain>
    </source>
</reference>
<feature type="region of interest" description="Disordered" evidence="1">
    <location>
        <begin position="26"/>
        <end position="60"/>
    </location>
</feature>
<comment type="caution">
    <text evidence="2">The sequence shown here is derived from an EMBL/GenBank/DDBJ whole genome shotgun (WGS) entry which is preliminary data.</text>
</comment>
<dbReference type="EMBL" id="BMRP01000030">
    <property type="protein sequence ID" value="GGU87816.1"/>
    <property type="molecule type" value="Genomic_DNA"/>
</dbReference>
<feature type="compositionally biased region" description="Basic and acidic residues" evidence="1">
    <location>
        <begin position="26"/>
        <end position="51"/>
    </location>
</feature>
<keyword evidence="3" id="KW-1185">Reference proteome</keyword>
<evidence type="ECO:0000256" key="1">
    <source>
        <dbReference type="SAM" id="MobiDB-lite"/>
    </source>
</evidence>
<organism evidence="2 3">
    <name type="scientific">Streptomyces albospinus</name>
    <dbReference type="NCBI Taxonomy" id="285515"/>
    <lineage>
        <taxon>Bacteria</taxon>
        <taxon>Bacillati</taxon>
        <taxon>Actinomycetota</taxon>
        <taxon>Actinomycetes</taxon>
        <taxon>Kitasatosporales</taxon>
        <taxon>Streptomycetaceae</taxon>
        <taxon>Streptomyces</taxon>
    </lineage>
</organism>
<sequence>MVYVPAGRAVRPCPFPCAVCRRAGRRTEAHEETPVTELTADHYPVEDRDLTIDTSPFGRD</sequence>
<name>A0ABQ2VIU3_9ACTN</name>
<protein>
    <submittedName>
        <fullName evidence="2">Uncharacterized protein</fullName>
    </submittedName>
</protein>
<accession>A0ABQ2VIU3</accession>
<gene>
    <name evidence="2" type="ORF">GCM10010211_62540</name>
</gene>
<proteinExistence type="predicted"/>
<evidence type="ECO:0000313" key="3">
    <source>
        <dbReference type="Proteomes" id="UP000654471"/>
    </source>
</evidence>